<dbReference type="Gene3D" id="3.30.390.10">
    <property type="entry name" value="Enolase-like, N-terminal domain"/>
    <property type="match status" value="1"/>
</dbReference>
<organism evidence="1 2">
    <name type="scientific">Sodalis glossinidius (strain morsitans)</name>
    <dbReference type="NCBI Taxonomy" id="343509"/>
    <lineage>
        <taxon>Bacteria</taxon>
        <taxon>Pseudomonadati</taxon>
        <taxon>Pseudomonadota</taxon>
        <taxon>Gammaproteobacteria</taxon>
        <taxon>Enterobacterales</taxon>
        <taxon>Bruguierivoracaceae</taxon>
        <taxon>Sodalis</taxon>
    </lineage>
</organism>
<name>A0A193QKI5_SODGM</name>
<gene>
    <name evidence="1" type="ORF">SGGMMB4_03674</name>
</gene>
<proteinExistence type="predicted"/>
<evidence type="ECO:0000313" key="2">
    <source>
        <dbReference type="Proteomes" id="UP000245838"/>
    </source>
</evidence>
<dbReference type="AlphaFoldDB" id="A0A193QKI5"/>
<protein>
    <submittedName>
        <fullName evidence="1">Uncharacterized protein</fullName>
    </submittedName>
</protein>
<accession>A0A193QKI5</accession>
<sequence>MVRITTDQCLEGFGLKYHEVGGEATKALILKNFAPKLLGSDPFATKVLWAIFPLSAWRGP</sequence>
<dbReference type="SUPFAM" id="SSF54826">
    <property type="entry name" value="Enolase N-terminal domain-like"/>
    <property type="match status" value="1"/>
</dbReference>
<dbReference type="InterPro" id="IPR029017">
    <property type="entry name" value="Enolase-like_N"/>
</dbReference>
<evidence type="ECO:0000313" key="1">
    <source>
        <dbReference type="EMBL" id="CRL45687.1"/>
    </source>
</evidence>
<dbReference type="Proteomes" id="UP000245838">
    <property type="component" value="Chromosome sggmmb4_Chromosome"/>
</dbReference>
<dbReference type="EMBL" id="LN854557">
    <property type="protein sequence ID" value="CRL45687.1"/>
    <property type="molecule type" value="Genomic_DNA"/>
</dbReference>
<reference evidence="1 2" key="1">
    <citation type="submission" date="2015-05" db="EMBL/GenBank/DDBJ databases">
        <authorList>
            <person name="Goodhead I."/>
        </authorList>
    </citation>
    <scope>NUCLEOTIDE SEQUENCE [LARGE SCALE GENOMIC DNA]</scope>
    <source>
        <strain evidence="2">morsitans</strain>
    </source>
</reference>